<dbReference type="RefSeq" id="WP_011141398.1">
    <property type="nucleotide sequence ID" value="NC_005125.1"/>
</dbReference>
<proteinExistence type="predicted"/>
<dbReference type="PhylomeDB" id="Q7NKS9"/>
<reference evidence="1 2" key="1">
    <citation type="journal article" date="2003" name="DNA Res.">
        <title>Complete genome structure of Gloeobacter violaceus PCC 7421, a cyanobacterium that lacks thylakoids.</title>
        <authorList>
            <person name="Nakamura Y."/>
            <person name="Kaneko T."/>
            <person name="Sato S."/>
            <person name="Mimuro M."/>
            <person name="Miyashita H."/>
            <person name="Tsuchiya T."/>
            <person name="Sasamoto S."/>
            <person name="Watanabe A."/>
            <person name="Kawashima K."/>
            <person name="Kishida Y."/>
            <person name="Kiyokawa C."/>
            <person name="Kohara M."/>
            <person name="Matsumoto M."/>
            <person name="Matsuno A."/>
            <person name="Nakazaki N."/>
            <person name="Shimpo S."/>
            <person name="Takeuchi C."/>
            <person name="Yamada M."/>
            <person name="Tabata S."/>
        </authorList>
    </citation>
    <scope>NUCLEOTIDE SEQUENCE [LARGE SCALE GENOMIC DNA]</scope>
    <source>
        <strain evidence="2">ATCC 29082 / PCC 7421</strain>
    </source>
</reference>
<dbReference type="AlphaFoldDB" id="Q7NKS9"/>
<dbReference type="OrthoDB" id="463567at2"/>
<dbReference type="InParanoid" id="Q7NKS9"/>
<dbReference type="EnsemblBacteria" id="BAC89339">
    <property type="protein sequence ID" value="BAC89339"/>
    <property type="gene ID" value="BAC89339"/>
</dbReference>
<evidence type="ECO:0000313" key="2">
    <source>
        <dbReference type="Proteomes" id="UP000000557"/>
    </source>
</evidence>
<dbReference type="EMBL" id="BA000045">
    <property type="protein sequence ID" value="BAC89339.1"/>
    <property type="molecule type" value="Genomic_DNA"/>
</dbReference>
<sequence>MRSKLLGAAILTLALVWGAVGLRAATRFETAAAKVYEQMPNLERGELPGKPDSTLVRRLMLYHASIRGRPETSRLDWKLTLSDYLGYNLNIDPATYPEYKAGQDTLARDRAAVDALSRRERNRLVDVLVFALQR</sequence>
<organism evidence="1 2">
    <name type="scientific">Gloeobacter violaceus (strain ATCC 29082 / PCC 7421)</name>
    <dbReference type="NCBI Taxonomy" id="251221"/>
    <lineage>
        <taxon>Bacteria</taxon>
        <taxon>Bacillati</taxon>
        <taxon>Cyanobacteriota</taxon>
        <taxon>Cyanophyceae</taxon>
        <taxon>Gloeobacterales</taxon>
        <taxon>Gloeobacteraceae</taxon>
        <taxon>Gloeobacter</taxon>
    </lineage>
</organism>
<dbReference type="eggNOG" id="ENOG5031KNS">
    <property type="taxonomic scope" value="Bacteria"/>
</dbReference>
<dbReference type="KEGG" id="gvi:glr1398"/>
<dbReference type="Proteomes" id="UP000000557">
    <property type="component" value="Chromosome"/>
</dbReference>
<gene>
    <name evidence="1" type="ordered locus">glr1398</name>
</gene>
<dbReference type="STRING" id="251221.gene:10758881"/>
<name>Q7NKS9_GLOVI</name>
<dbReference type="HOGENOM" id="CLU_1893227_0_0_3"/>
<evidence type="ECO:0000313" key="1">
    <source>
        <dbReference type="EMBL" id="BAC89339.1"/>
    </source>
</evidence>
<accession>Q7NKS9</accession>
<protein>
    <submittedName>
        <fullName evidence="1">Glr1398 protein</fullName>
    </submittedName>
</protein>
<keyword evidence="2" id="KW-1185">Reference proteome</keyword>
<reference evidence="1 2" key="2">
    <citation type="journal article" date="2003" name="DNA Res.">
        <title>Complete genome structure of Gloeobacter violaceus PCC 7421, a cyanobacterium that lacks thylakoids (supplement).</title>
        <authorList>
            <person name="Nakamura Y."/>
            <person name="Kaneko T."/>
            <person name="Sato S."/>
            <person name="Mimuro M."/>
            <person name="Miyashita H."/>
            <person name="Tsuchiya T."/>
            <person name="Sasamoto S."/>
            <person name="Watanabe A."/>
            <person name="Kawashima K."/>
            <person name="Kishida Y."/>
            <person name="Kiyokawa C."/>
            <person name="Kohara M."/>
            <person name="Matsumoto M."/>
            <person name="Matsuno A."/>
            <person name="Nakazaki N."/>
            <person name="Shimpo S."/>
            <person name="Takeuchi C."/>
            <person name="Yamada M."/>
            <person name="Tabata S."/>
        </authorList>
    </citation>
    <scope>NUCLEOTIDE SEQUENCE [LARGE SCALE GENOMIC DNA]</scope>
    <source>
        <strain evidence="2">ATCC 29082 / PCC 7421</strain>
    </source>
</reference>